<reference evidence="3 4" key="1">
    <citation type="submission" date="2019-05" db="EMBL/GenBank/DDBJ databases">
        <title>Streptomyces sp. NEAU-C151, a novel actinomycete isolated from soil.</title>
        <authorList>
            <person name="Han L."/>
            <person name="Jiang H."/>
        </authorList>
    </citation>
    <scope>NUCLEOTIDE SEQUENCE [LARGE SCALE GENOMIC DNA]</scope>
    <source>
        <strain evidence="3 4">NEAU-C151</strain>
    </source>
</reference>
<accession>A0A5R9FVK7</accession>
<dbReference type="InterPro" id="IPR012340">
    <property type="entry name" value="NA-bd_OB-fold"/>
</dbReference>
<proteinExistence type="predicted"/>
<keyword evidence="4" id="KW-1185">Reference proteome</keyword>
<dbReference type="AlphaFoldDB" id="A0A5R9FVK7"/>
<dbReference type="PIRSF" id="PIRSF002070">
    <property type="entry name" value="SSB"/>
    <property type="match status" value="1"/>
</dbReference>
<gene>
    <name evidence="3" type="ORF">FE633_17405</name>
</gene>
<protein>
    <recommendedName>
        <fullName evidence="2">Single-stranded DNA-binding protein</fullName>
    </recommendedName>
</protein>
<evidence type="ECO:0000256" key="1">
    <source>
        <dbReference type="ARBA" id="ARBA00023125"/>
    </source>
</evidence>
<dbReference type="RefSeq" id="WP_138046082.1">
    <property type="nucleotide sequence ID" value="NZ_VBZC01000017.1"/>
</dbReference>
<dbReference type="InterPro" id="IPR011344">
    <property type="entry name" value="ssDNA-bd"/>
</dbReference>
<comment type="caution">
    <text evidence="3">The sequence shown here is derived from an EMBL/GenBank/DDBJ whole genome shotgun (WGS) entry which is preliminary data.</text>
</comment>
<dbReference type="PROSITE" id="PS50935">
    <property type="entry name" value="SSB"/>
    <property type="match status" value="1"/>
</dbReference>
<name>A0A5R9FVK7_9ACTN</name>
<dbReference type="EMBL" id="VBZC01000017">
    <property type="protein sequence ID" value="TLS44923.1"/>
    <property type="molecule type" value="Genomic_DNA"/>
</dbReference>
<keyword evidence="1 2" id="KW-0238">DNA-binding</keyword>
<sequence length="167" mass="17996">MSNPNSTASVIGRLANDPKVFENKDGSKKVMLTAFVDRGYTDRQGNRISDALPFEAFVRAETQGTGPFAHVHKGDLVGLSYEPRLNRYTKNGAEVFEVKLEIQNISFLESRATTQARLAERVTKAEAQNQNLQAQAAPVAAAAPAVAHASAVDEQLPFGSQAATSHN</sequence>
<evidence type="ECO:0000313" key="4">
    <source>
        <dbReference type="Proteomes" id="UP000305906"/>
    </source>
</evidence>
<dbReference type="GO" id="GO:0006260">
    <property type="term" value="P:DNA replication"/>
    <property type="evidence" value="ECO:0007669"/>
    <property type="project" value="InterPro"/>
</dbReference>
<dbReference type="InterPro" id="IPR000424">
    <property type="entry name" value="Primosome_PriB/ssb"/>
</dbReference>
<evidence type="ECO:0000313" key="3">
    <source>
        <dbReference type="EMBL" id="TLS44923.1"/>
    </source>
</evidence>
<evidence type="ECO:0000256" key="2">
    <source>
        <dbReference type="PIRNR" id="PIRNR002070"/>
    </source>
</evidence>
<organism evidence="3 4">
    <name type="scientific">Streptomyces montanus</name>
    <dbReference type="NCBI Taxonomy" id="2580423"/>
    <lineage>
        <taxon>Bacteria</taxon>
        <taxon>Bacillati</taxon>
        <taxon>Actinomycetota</taxon>
        <taxon>Actinomycetes</taxon>
        <taxon>Kitasatosporales</taxon>
        <taxon>Streptomycetaceae</taxon>
        <taxon>Streptomyces</taxon>
    </lineage>
</organism>
<dbReference type="SUPFAM" id="SSF50249">
    <property type="entry name" value="Nucleic acid-binding proteins"/>
    <property type="match status" value="1"/>
</dbReference>
<dbReference type="GO" id="GO:0003697">
    <property type="term" value="F:single-stranded DNA binding"/>
    <property type="evidence" value="ECO:0007669"/>
    <property type="project" value="InterPro"/>
</dbReference>
<dbReference type="Gene3D" id="2.40.50.140">
    <property type="entry name" value="Nucleic acid-binding proteins"/>
    <property type="match status" value="1"/>
</dbReference>
<dbReference type="Proteomes" id="UP000305906">
    <property type="component" value="Unassembled WGS sequence"/>
</dbReference>